<gene>
    <name evidence="1" type="ORF">SVA_0169</name>
</gene>
<reference evidence="1 2" key="1">
    <citation type="submission" date="2015-08" db="EMBL/GenBank/DDBJ databases">
        <title>Complete genome sequence of Sulfurifustis variabilis.</title>
        <authorList>
            <person name="Miura A."/>
            <person name="Kojima H."/>
            <person name="Fukui M."/>
        </authorList>
    </citation>
    <scope>NUCLEOTIDE SEQUENCE [LARGE SCALE GENOMIC DNA]</scope>
    <source>
        <strain evidence="2">skN76</strain>
    </source>
</reference>
<accession>A0A1B4VA87</accession>
<dbReference type="GO" id="GO:0004519">
    <property type="term" value="F:endonuclease activity"/>
    <property type="evidence" value="ECO:0007669"/>
    <property type="project" value="UniProtKB-KW"/>
</dbReference>
<dbReference type="EMBL" id="AP014936">
    <property type="protein sequence ID" value="BAU46751.1"/>
    <property type="molecule type" value="Genomic_DNA"/>
</dbReference>
<dbReference type="AlphaFoldDB" id="A0A1B4VA87"/>
<proteinExistence type="predicted"/>
<sequence length="73" mass="8243">MIRMKGARCARCGYKDNYAALQLHHPDPSAKDFQLDLRTLSNRRWQAVVAEAEKCVLLCANCHAEAHNPECAM</sequence>
<keyword evidence="1" id="KW-0255">Endonuclease</keyword>
<name>A0A1B4VA87_9GAMM</name>
<evidence type="ECO:0000313" key="1">
    <source>
        <dbReference type="EMBL" id="BAU46751.1"/>
    </source>
</evidence>
<keyword evidence="2" id="KW-1185">Reference proteome</keyword>
<evidence type="ECO:0000313" key="2">
    <source>
        <dbReference type="Proteomes" id="UP000218899"/>
    </source>
</evidence>
<dbReference type="Proteomes" id="UP000218899">
    <property type="component" value="Chromosome"/>
</dbReference>
<keyword evidence="1" id="KW-0378">Hydrolase</keyword>
<organism evidence="1 2">
    <name type="scientific">Sulfurifustis variabilis</name>
    <dbReference type="NCBI Taxonomy" id="1675686"/>
    <lineage>
        <taxon>Bacteria</taxon>
        <taxon>Pseudomonadati</taxon>
        <taxon>Pseudomonadota</taxon>
        <taxon>Gammaproteobacteria</taxon>
        <taxon>Acidiferrobacterales</taxon>
        <taxon>Acidiferrobacteraceae</taxon>
        <taxon>Sulfurifustis</taxon>
    </lineage>
</organism>
<protein>
    <submittedName>
        <fullName evidence="1">Putative HNH endonuclease 2</fullName>
    </submittedName>
</protein>
<dbReference type="KEGG" id="sva:SVA_0169"/>
<keyword evidence="1" id="KW-0540">Nuclease</keyword>